<dbReference type="SUPFAM" id="SSF54001">
    <property type="entry name" value="Cysteine proteinases"/>
    <property type="match status" value="1"/>
</dbReference>
<feature type="domain" description="NlpC/P60" evidence="5">
    <location>
        <begin position="19"/>
        <end position="62"/>
    </location>
</feature>
<comment type="similarity">
    <text evidence="1">Belongs to the peptidase C40 family.</text>
</comment>
<dbReference type="Proteomes" id="UP000621492">
    <property type="component" value="Unassembled WGS sequence"/>
</dbReference>
<dbReference type="Gene3D" id="3.90.1720.10">
    <property type="entry name" value="endopeptidase domain like (from Nostoc punctiforme)"/>
    <property type="match status" value="1"/>
</dbReference>
<dbReference type="GO" id="GO:0008234">
    <property type="term" value="F:cysteine-type peptidase activity"/>
    <property type="evidence" value="ECO:0007669"/>
    <property type="project" value="UniProtKB-KW"/>
</dbReference>
<evidence type="ECO:0000256" key="4">
    <source>
        <dbReference type="ARBA" id="ARBA00022807"/>
    </source>
</evidence>
<dbReference type="PANTHER" id="PTHR47053">
    <property type="entry name" value="MUREIN DD-ENDOPEPTIDASE MEPH-RELATED"/>
    <property type="match status" value="1"/>
</dbReference>
<sequence length="66" mass="7443">MVQHQMSQMIVQAMTIQPYKDGVPHSGIYNGNKQMIHAGTEETGVEITSLDNSYWQSHYIGAKSFQ</sequence>
<evidence type="ECO:0000256" key="1">
    <source>
        <dbReference type="ARBA" id="ARBA00007074"/>
    </source>
</evidence>
<keyword evidence="2" id="KW-0645">Protease</keyword>
<accession>A0A9W5X5L0</accession>
<comment type="caution">
    <text evidence="6">The sequence shown here is derived from an EMBL/GenBank/DDBJ whole genome shotgun (WGS) entry which is preliminary data.</text>
</comment>
<reference evidence="6" key="1">
    <citation type="journal article" date="2014" name="Int. J. Syst. Evol. Microbiol.">
        <title>Complete genome sequence of Corynebacterium casei LMG S-19264T (=DSM 44701T), isolated from a smear-ripened cheese.</title>
        <authorList>
            <consortium name="US DOE Joint Genome Institute (JGI-PGF)"/>
            <person name="Walter F."/>
            <person name="Albersmeier A."/>
            <person name="Kalinowski J."/>
            <person name="Ruckert C."/>
        </authorList>
    </citation>
    <scope>NUCLEOTIDE SEQUENCE</scope>
    <source>
        <strain evidence="6">CGMCC 1.15454</strain>
    </source>
</reference>
<evidence type="ECO:0000313" key="7">
    <source>
        <dbReference type="Proteomes" id="UP000621492"/>
    </source>
</evidence>
<evidence type="ECO:0000313" key="6">
    <source>
        <dbReference type="EMBL" id="GGB41099.1"/>
    </source>
</evidence>
<protein>
    <recommendedName>
        <fullName evidence="5">NlpC/P60 domain-containing protein</fullName>
    </recommendedName>
</protein>
<dbReference type="InterPro" id="IPR051202">
    <property type="entry name" value="Peptidase_C40"/>
</dbReference>
<dbReference type="InterPro" id="IPR000064">
    <property type="entry name" value="NLP_P60_dom"/>
</dbReference>
<dbReference type="AlphaFoldDB" id="A0A9W5X5L0"/>
<evidence type="ECO:0000256" key="3">
    <source>
        <dbReference type="ARBA" id="ARBA00022801"/>
    </source>
</evidence>
<evidence type="ECO:0000259" key="5">
    <source>
        <dbReference type="Pfam" id="PF00877"/>
    </source>
</evidence>
<dbReference type="PANTHER" id="PTHR47053:SF1">
    <property type="entry name" value="MUREIN DD-ENDOPEPTIDASE MEPH-RELATED"/>
    <property type="match status" value="1"/>
</dbReference>
<keyword evidence="3" id="KW-0378">Hydrolase</keyword>
<proteinExistence type="inferred from homology"/>
<dbReference type="Pfam" id="PF00877">
    <property type="entry name" value="NLPC_P60"/>
    <property type="match status" value="1"/>
</dbReference>
<gene>
    <name evidence="6" type="ORF">GCM10011409_18270</name>
</gene>
<reference evidence="6" key="2">
    <citation type="submission" date="2020-09" db="EMBL/GenBank/DDBJ databases">
        <authorList>
            <person name="Sun Q."/>
            <person name="Zhou Y."/>
        </authorList>
    </citation>
    <scope>NUCLEOTIDE SEQUENCE</scope>
    <source>
        <strain evidence="6">CGMCC 1.15454</strain>
    </source>
</reference>
<evidence type="ECO:0000256" key="2">
    <source>
        <dbReference type="ARBA" id="ARBA00022670"/>
    </source>
</evidence>
<dbReference type="InterPro" id="IPR038765">
    <property type="entry name" value="Papain-like_cys_pep_sf"/>
</dbReference>
<keyword evidence="4" id="KW-0788">Thiol protease</keyword>
<dbReference type="EMBL" id="BMJD01000011">
    <property type="protein sequence ID" value="GGB41099.1"/>
    <property type="molecule type" value="Genomic_DNA"/>
</dbReference>
<organism evidence="6 7">
    <name type="scientific">Lentibacillus populi</name>
    <dbReference type="NCBI Taxonomy" id="1827502"/>
    <lineage>
        <taxon>Bacteria</taxon>
        <taxon>Bacillati</taxon>
        <taxon>Bacillota</taxon>
        <taxon>Bacilli</taxon>
        <taxon>Bacillales</taxon>
        <taxon>Bacillaceae</taxon>
        <taxon>Lentibacillus</taxon>
    </lineage>
</organism>
<name>A0A9W5X5L0_9BACI</name>
<dbReference type="GO" id="GO:0006508">
    <property type="term" value="P:proteolysis"/>
    <property type="evidence" value="ECO:0007669"/>
    <property type="project" value="UniProtKB-KW"/>
</dbReference>
<keyword evidence="7" id="KW-1185">Reference proteome</keyword>